<evidence type="ECO:0000313" key="2">
    <source>
        <dbReference type="EMBL" id="SGY39118.1"/>
    </source>
</evidence>
<dbReference type="AlphaFoldDB" id="A0A2X0M0T4"/>
<reference evidence="2 3" key="1">
    <citation type="submission" date="2016-11" db="EMBL/GenBank/DDBJ databases">
        <authorList>
            <person name="Jaros S."/>
            <person name="Januszkiewicz K."/>
            <person name="Wedrychowicz H."/>
        </authorList>
    </citation>
    <scope>NUCLEOTIDE SEQUENCE [LARGE SCALE GENOMIC DNA]</scope>
</reference>
<name>A0A2X0M0T4_9BASI</name>
<evidence type="ECO:0000313" key="3">
    <source>
        <dbReference type="Proteomes" id="UP000249464"/>
    </source>
</evidence>
<protein>
    <submittedName>
        <fullName evidence="2">BQ5605_C003g02148 protein</fullName>
    </submittedName>
</protein>
<dbReference type="Proteomes" id="UP000249464">
    <property type="component" value="Unassembled WGS sequence"/>
</dbReference>
<accession>A0A2X0M0T4</accession>
<gene>
    <name evidence="2" type="primary">BQ5605_C003g02148</name>
    <name evidence="2" type="ORF">BQ5605_C003G02148</name>
</gene>
<dbReference type="EMBL" id="FQNC01000042">
    <property type="protein sequence ID" value="SGY39118.1"/>
    <property type="molecule type" value="Genomic_DNA"/>
</dbReference>
<evidence type="ECO:0000256" key="1">
    <source>
        <dbReference type="SAM" id="MobiDB-lite"/>
    </source>
</evidence>
<sequence length="73" mass="8502">MRPNPVIKAESSSKKRRPSKVITLEDDENKDEDEVVEEKMGISTCRHVEVFMRQIRQLHVSDQIKIRSIPEAL</sequence>
<dbReference type="STRING" id="796604.A0A2X0M0T4"/>
<keyword evidence="3" id="KW-1185">Reference proteome</keyword>
<organism evidence="2 3">
    <name type="scientific">Microbotryum silenes-dioicae</name>
    <dbReference type="NCBI Taxonomy" id="796604"/>
    <lineage>
        <taxon>Eukaryota</taxon>
        <taxon>Fungi</taxon>
        <taxon>Dikarya</taxon>
        <taxon>Basidiomycota</taxon>
        <taxon>Pucciniomycotina</taxon>
        <taxon>Microbotryomycetes</taxon>
        <taxon>Microbotryales</taxon>
        <taxon>Microbotryaceae</taxon>
        <taxon>Microbotryum</taxon>
    </lineage>
</organism>
<feature type="region of interest" description="Disordered" evidence="1">
    <location>
        <begin position="1"/>
        <end position="32"/>
    </location>
</feature>
<proteinExistence type="predicted"/>